<feature type="domain" description="Suppressor of forked" evidence="7">
    <location>
        <begin position="233"/>
        <end position="480"/>
    </location>
</feature>
<dbReference type="PANTHER" id="PTHR23270:SF10">
    <property type="entry name" value="PROTEIN RRP5 HOMOLOG"/>
    <property type="match status" value="1"/>
</dbReference>
<feature type="region of interest" description="Disordered" evidence="6">
    <location>
        <begin position="89"/>
        <end position="134"/>
    </location>
</feature>
<dbReference type="GO" id="GO:0032040">
    <property type="term" value="C:small-subunit processome"/>
    <property type="evidence" value="ECO:0007669"/>
    <property type="project" value="TreeGrafter"/>
</dbReference>
<evidence type="ECO:0000256" key="3">
    <source>
        <dbReference type="ARBA" id="ARBA00022737"/>
    </source>
</evidence>
<dbReference type="EMBL" id="HBUF01249624">
    <property type="protein sequence ID" value="CAG6679619.1"/>
    <property type="molecule type" value="Transcribed_RNA"/>
</dbReference>
<dbReference type="GO" id="GO:0003723">
    <property type="term" value="F:RNA binding"/>
    <property type="evidence" value="ECO:0007669"/>
    <property type="project" value="TreeGrafter"/>
</dbReference>
<dbReference type="InterPro" id="IPR011990">
    <property type="entry name" value="TPR-like_helical_dom_sf"/>
</dbReference>
<dbReference type="PANTHER" id="PTHR23270">
    <property type="entry name" value="PROGRAMMED CELL DEATH PROTEIN 11 PRE-RRNA PROCESSING PROTEIN RRP5"/>
    <property type="match status" value="1"/>
</dbReference>
<evidence type="ECO:0000256" key="2">
    <source>
        <dbReference type="ARBA" id="ARBA00022552"/>
    </source>
</evidence>
<evidence type="ECO:0000256" key="6">
    <source>
        <dbReference type="SAM" id="MobiDB-lite"/>
    </source>
</evidence>
<proteinExistence type="predicted"/>
<evidence type="ECO:0000256" key="5">
    <source>
        <dbReference type="SAM" id="Coils"/>
    </source>
</evidence>
<feature type="region of interest" description="Disordered" evidence="6">
    <location>
        <begin position="1"/>
        <end position="24"/>
    </location>
</feature>
<name>A0A8D8T4U9_9HEMI</name>
<evidence type="ECO:0000256" key="1">
    <source>
        <dbReference type="ARBA" id="ARBA00004123"/>
    </source>
</evidence>
<reference evidence="8" key="1">
    <citation type="submission" date="2021-05" db="EMBL/GenBank/DDBJ databases">
        <authorList>
            <person name="Alioto T."/>
            <person name="Alioto T."/>
            <person name="Gomez Garrido J."/>
        </authorList>
    </citation>
    <scope>NUCLEOTIDE SEQUENCE</scope>
</reference>
<dbReference type="InterPro" id="IPR003107">
    <property type="entry name" value="HAT"/>
</dbReference>
<sequence>MSIMAKNNAKLKSKKKGAASKFSQEQIKEFKVTGKLEGKSKKNKKKIMLKSVDSKKIKHLKSEIKEQTYEKISQKLNIKKRKSVESIDIESSFTNKETNSKRQKKRKQKNGPLVENVSSVISNSKDDSSTEGLETIESEKKLSSLPQVGFTWGSTLEDLNLLQPNVIDDSDNEEEEIEVRKVKTKLTKAEKAAAAKAEEKKIRQAEDELLENGDPVTPDGFDRMLLAQPDNSELWVKYMAYHLQATEIEKARSVARRALTVINIRNEDDRLNVWTSLLNLEHLYGTKESLTSTLHEAVRSNDETKVYINMMDIYAASGQIRELDSTVKLLLKKAGTNHSSVNIFLQCATRLLKLGQVETARHILQRGLNNLPPAVHVTLITRFALAENKFGDSARAQALLEHTLTSYPNRVDVWSLYVDMLLKSDRLDLARQVIQRAVTQKLPPKKLKPLYMKWLKLEEQYGDAESVANVKQEIEDYVKNTRVKLNNVQLSL</sequence>
<dbReference type="InterPro" id="IPR045209">
    <property type="entry name" value="Rrp5"/>
</dbReference>
<keyword evidence="5" id="KW-0175">Coiled coil</keyword>
<dbReference type="InterPro" id="IPR008847">
    <property type="entry name" value="Suf"/>
</dbReference>
<comment type="subcellular location">
    <subcellularLocation>
        <location evidence="1">Nucleus</location>
    </subcellularLocation>
</comment>
<dbReference type="AlphaFoldDB" id="A0A8D8T4U9"/>
<dbReference type="SMART" id="SM00386">
    <property type="entry name" value="HAT"/>
    <property type="match status" value="4"/>
</dbReference>
<keyword evidence="3" id="KW-0677">Repeat</keyword>
<keyword evidence="4" id="KW-0539">Nucleus</keyword>
<evidence type="ECO:0000256" key="4">
    <source>
        <dbReference type="ARBA" id="ARBA00023242"/>
    </source>
</evidence>
<evidence type="ECO:0000259" key="7">
    <source>
        <dbReference type="Pfam" id="PF05843"/>
    </source>
</evidence>
<feature type="compositionally biased region" description="Basic residues" evidence="6">
    <location>
        <begin position="9"/>
        <end position="18"/>
    </location>
</feature>
<dbReference type="SUPFAM" id="SSF48452">
    <property type="entry name" value="TPR-like"/>
    <property type="match status" value="2"/>
</dbReference>
<organism evidence="8">
    <name type="scientific">Cacopsylla melanoneura</name>
    <dbReference type="NCBI Taxonomy" id="428564"/>
    <lineage>
        <taxon>Eukaryota</taxon>
        <taxon>Metazoa</taxon>
        <taxon>Ecdysozoa</taxon>
        <taxon>Arthropoda</taxon>
        <taxon>Hexapoda</taxon>
        <taxon>Insecta</taxon>
        <taxon>Pterygota</taxon>
        <taxon>Neoptera</taxon>
        <taxon>Paraneoptera</taxon>
        <taxon>Hemiptera</taxon>
        <taxon>Sternorrhyncha</taxon>
        <taxon>Psylloidea</taxon>
        <taxon>Psyllidae</taxon>
        <taxon>Psyllinae</taxon>
        <taxon>Cacopsylla</taxon>
    </lineage>
</organism>
<dbReference type="Pfam" id="PF05843">
    <property type="entry name" value="Suf"/>
    <property type="match status" value="1"/>
</dbReference>
<dbReference type="Gene3D" id="1.25.40.10">
    <property type="entry name" value="Tetratricopeptide repeat domain"/>
    <property type="match status" value="1"/>
</dbReference>
<protein>
    <submittedName>
        <fullName evidence="8">Protein RRP5 homolog</fullName>
    </submittedName>
</protein>
<feature type="coiled-coil region" evidence="5">
    <location>
        <begin position="172"/>
        <end position="212"/>
    </location>
</feature>
<evidence type="ECO:0000313" key="8">
    <source>
        <dbReference type="EMBL" id="CAG6679619.1"/>
    </source>
</evidence>
<accession>A0A8D8T4U9</accession>
<dbReference type="GO" id="GO:0006364">
    <property type="term" value="P:rRNA processing"/>
    <property type="evidence" value="ECO:0007669"/>
    <property type="project" value="UniProtKB-KW"/>
</dbReference>
<keyword evidence="2" id="KW-0698">rRNA processing</keyword>